<organism evidence="2 3">
    <name type="scientific">Cellulomonas pakistanensis</name>
    <dbReference type="NCBI Taxonomy" id="992287"/>
    <lineage>
        <taxon>Bacteria</taxon>
        <taxon>Bacillati</taxon>
        <taxon>Actinomycetota</taxon>
        <taxon>Actinomycetes</taxon>
        <taxon>Micrococcales</taxon>
        <taxon>Cellulomonadaceae</taxon>
        <taxon>Cellulomonas</taxon>
    </lineage>
</organism>
<comment type="caution">
    <text evidence="2">The sequence shown here is derived from an EMBL/GenBank/DDBJ whole genome shotgun (WGS) entry which is preliminary data.</text>
</comment>
<keyword evidence="1" id="KW-0812">Transmembrane</keyword>
<evidence type="ECO:0000313" key="3">
    <source>
        <dbReference type="Proteomes" id="UP000642125"/>
    </source>
</evidence>
<keyword evidence="3" id="KW-1185">Reference proteome</keyword>
<accession>A0A919U367</accession>
<dbReference type="NCBIfam" id="TIGR02532">
    <property type="entry name" value="IV_pilin_GFxxxE"/>
    <property type="match status" value="1"/>
</dbReference>
<evidence type="ECO:0000313" key="2">
    <source>
        <dbReference type="EMBL" id="GIG36863.1"/>
    </source>
</evidence>
<evidence type="ECO:0000256" key="1">
    <source>
        <dbReference type="SAM" id="Phobius"/>
    </source>
</evidence>
<feature type="transmembrane region" description="Helical" evidence="1">
    <location>
        <begin position="12"/>
        <end position="32"/>
    </location>
</feature>
<dbReference type="Pfam" id="PF07963">
    <property type="entry name" value="N_methyl"/>
    <property type="match status" value="1"/>
</dbReference>
<name>A0A919U367_9CELL</name>
<dbReference type="InterPro" id="IPR012902">
    <property type="entry name" value="N_methyl_site"/>
</dbReference>
<sequence length="208" mass="21735">MPDAGVTLTELVVAMTVFGIILMGVATLTAGIHRSDGAARDRVDDTAEGSYALEQIDRAVTRAAVPTTLGGRERAAFAEAGPGTMVLYADLDDPGGAAGPSRVELVLADGVLSQTVRRPVEGTRDTYCADDDGSPACDGRVRTLVLARAVRNDGTEPLFTYLDAEGAVTDEPHRVRAVEVALVVQQDPSTGGAPTRFAARVVPYGLVR</sequence>
<dbReference type="EMBL" id="BONO01000016">
    <property type="protein sequence ID" value="GIG36863.1"/>
    <property type="molecule type" value="Genomic_DNA"/>
</dbReference>
<gene>
    <name evidence="2" type="ORF">Cpa01nite_22440</name>
</gene>
<proteinExistence type="predicted"/>
<protein>
    <recommendedName>
        <fullName evidence="4">Prepilin-type N-terminal cleavage/methylation domain-containing protein</fullName>
    </recommendedName>
</protein>
<dbReference type="RefSeq" id="WP_203668886.1">
    <property type="nucleotide sequence ID" value="NZ_BONO01000016.1"/>
</dbReference>
<dbReference type="Proteomes" id="UP000642125">
    <property type="component" value="Unassembled WGS sequence"/>
</dbReference>
<evidence type="ECO:0008006" key="4">
    <source>
        <dbReference type="Google" id="ProtNLM"/>
    </source>
</evidence>
<keyword evidence="1" id="KW-1133">Transmembrane helix</keyword>
<dbReference type="AlphaFoldDB" id="A0A919U367"/>
<keyword evidence="1" id="KW-0472">Membrane</keyword>
<reference evidence="2" key="1">
    <citation type="submission" date="2021-01" db="EMBL/GenBank/DDBJ databases">
        <title>Whole genome shotgun sequence of Cellulomonas pakistanensis NBRC 110800.</title>
        <authorList>
            <person name="Komaki H."/>
            <person name="Tamura T."/>
        </authorList>
    </citation>
    <scope>NUCLEOTIDE SEQUENCE</scope>
    <source>
        <strain evidence="2">NBRC 110800</strain>
    </source>
</reference>